<dbReference type="KEGG" id="mlr:MELLADRAFT_105523"/>
<dbReference type="AlphaFoldDB" id="F4RIH7"/>
<evidence type="ECO:0000313" key="2">
    <source>
        <dbReference type="EMBL" id="EGG07833.1"/>
    </source>
</evidence>
<dbReference type="RefSeq" id="XP_007409165.1">
    <property type="nucleotide sequence ID" value="XM_007409103.1"/>
</dbReference>
<feature type="compositionally biased region" description="Polar residues" evidence="1">
    <location>
        <begin position="115"/>
        <end position="124"/>
    </location>
</feature>
<protein>
    <submittedName>
        <fullName evidence="2">Uncharacterized protein</fullName>
    </submittedName>
</protein>
<feature type="region of interest" description="Disordered" evidence="1">
    <location>
        <begin position="28"/>
        <end position="207"/>
    </location>
</feature>
<feature type="compositionally biased region" description="Polar residues" evidence="1">
    <location>
        <begin position="162"/>
        <end position="174"/>
    </location>
</feature>
<reference evidence="3" key="1">
    <citation type="journal article" date="2011" name="Proc. Natl. Acad. Sci. U.S.A.">
        <title>Obligate biotrophy features unraveled by the genomic analysis of rust fungi.</title>
        <authorList>
            <person name="Duplessis S."/>
            <person name="Cuomo C.A."/>
            <person name="Lin Y.-C."/>
            <person name="Aerts A."/>
            <person name="Tisserant E."/>
            <person name="Veneault-Fourrey C."/>
            <person name="Joly D.L."/>
            <person name="Hacquard S."/>
            <person name="Amselem J."/>
            <person name="Cantarel B.L."/>
            <person name="Chiu R."/>
            <person name="Coutinho P.M."/>
            <person name="Feau N."/>
            <person name="Field M."/>
            <person name="Frey P."/>
            <person name="Gelhaye E."/>
            <person name="Goldberg J."/>
            <person name="Grabherr M.G."/>
            <person name="Kodira C.D."/>
            <person name="Kohler A."/>
            <person name="Kuees U."/>
            <person name="Lindquist E.A."/>
            <person name="Lucas S.M."/>
            <person name="Mago R."/>
            <person name="Mauceli E."/>
            <person name="Morin E."/>
            <person name="Murat C."/>
            <person name="Pangilinan J.L."/>
            <person name="Park R."/>
            <person name="Pearson M."/>
            <person name="Quesneville H."/>
            <person name="Rouhier N."/>
            <person name="Sakthikumar S."/>
            <person name="Salamov A.A."/>
            <person name="Schmutz J."/>
            <person name="Selles B."/>
            <person name="Shapiro H."/>
            <person name="Tanguay P."/>
            <person name="Tuskan G.A."/>
            <person name="Henrissat B."/>
            <person name="Van de Peer Y."/>
            <person name="Rouze P."/>
            <person name="Ellis J.G."/>
            <person name="Dodds P.N."/>
            <person name="Schein J.E."/>
            <person name="Zhong S."/>
            <person name="Hamelin R.C."/>
            <person name="Grigoriev I.V."/>
            <person name="Szabo L.J."/>
            <person name="Martin F."/>
        </authorList>
    </citation>
    <scope>NUCLEOTIDE SEQUENCE [LARGE SCALE GENOMIC DNA]</scope>
    <source>
        <strain evidence="3">98AG31 / pathotype 3-4-7</strain>
    </source>
</reference>
<dbReference type="GeneID" id="18922640"/>
<dbReference type="Proteomes" id="UP000001072">
    <property type="component" value="Unassembled WGS sequence"/>
</dbReference>
<feature type="compositionally biased region" description="Basic and acidic residues" evidence="1">
    <location>
        <begin position="179"/>
        <end position="188"/>
    </location>
</feature>
<sequence length="226" mass="24521">MGRLDPDTRKTLLERFVRDCEVVELVSKGSGSKANIKEQGRRAKGAVTAPQADNATSQIKRKRNAKEEEVQNAKAASPEADESMQGLSSKAAPEADESEQGSSSKASPEADESPVQGSSSNINKGQPVEANPAPEPSITTRDTSEVIAHQTDQQPFARGDSPLTSQSETQSPRTTRAHKVSEVNRTDKINQLTRGTRKSTRVTSQTHDEVRSLSFSSSYYDILTCF</sequence>
<evidence type="ECO:0000313" key="3">
    <source>
        <dbReference type="Proteomes" id="UP000001072"/>
    </source>
</evidence>
<organism evidence="3">
    <name type="scientific">Melampsora larici-populina (strain 98AG31 / pathotype 3-4-7)</name>
    <name type="common">Poplar leaf rust fungus</name>
    <dbReference type="NCBI Taxonomy" id="747676"/>
    <lineage>
        <taxon>Eukaryota</taxon>
        <taxon>Fungi</taxon>
        <taxon>Dikarya</taxon>
        <taxon>Basidiomycota</taxon>
        <taxon>Pucciniomycotina</taxon>
        <taxon>Pucciniomycetes</taxon>
        <taxon>Pucciniales</taxon>
        <taxon>Melampsoraceae</taxon>
        <taxon>Melampsora</taxon>
    </lineage>
</organism>
<accession>F4RIH7</accession>
<keyword evidence="3" id="KW-1185">Reference proteome</keyword>
<dbReference type="EMBL" id="GL883103">
    <property type="protein sequence ID" value="EGG07833.1"/>
    <property type="molecule type" value="Genomic_DNA"/>
</dbReference>
<dbReference type="VEuPathDB" id="FungiDB:MELLADRAFT_105523"/>
<gene>
    <name evidence="2" type="ORF">MELLADRAFT_105523</name>
</gene>
<dbReference type="HOGENOM" id="CLU_1428298_0_0_1"/>
<dbReference type="InParanoid" id="F4RIH7"/>
<proteinExistence type="predicted"/>
<name>F4RIH7_MELLP</name>
<evidence type="ECO:0000256" key="1">
    <source>
        <dbReference type="SAM" id="MobiDB-lite"/>
    </source>
</evidence>